<dbReference type="KEGG" id="slau:SLA_2054"/>
<dbReference type="Proteomes" id="UP000217676">
    <property type="component" value="Chromosome"/>
</dbReference>
<dbReference type="AlphaFoldDB" id="A0A160NYI1"/>
<name>A0A160NYI1_STRLU</name>
<sequence>MKDALPVPFLEAFLTALAEGAGGEAGRRRVEDLARTLNQDLCASVQVLTEAAVQPAQQETVRSWIVQVAADLLAPDPYVAQAVAEAMERHAPDSTETSHLGDHIDFRGAFIQGDAVGFRLEFPQNGPAEPDPWVKPDDYLRQVNKGRVYTHRWRLVGRAQQMACLVSFARKEQGGVALLVGRGGAGKTKIVTALCEALRDAEPAVEVRVLGPDFAIGPGAFKQLPSTGSLLVIVDDAHDDTLPLEKIISGVRSANGSANVLLSLRPYGKAHARRAMTLAGTHATEATVVDIEDLEFDDALSLAGEILDEAVQLHAPRLATAARDCPLLIVTGAALINRGKLDPQGFEGDEKLHLELTDRLAEALTADPASGQVPRELLAALAAFQPVRLAEPEVLTSLETLTGLPFDVSARHLETLEDAGVVLRHGTTVRLVPDLLGDALLAKEARHRSTGLPTGYLDRAMEAGQGSALANLVVNTGRVEWQQQQGTEAGGLIEPLWEQITAAFRAADARDRVSLLEVVAKVAFFQPRRSIDLASWAVDNPCDPATLEVSFGLTHTWTDTSVRHALVPVLQAAAHSLEFLPQAATLLWCLGRDDQRPLHRHPSHPLRVLEELAGYTRWGPTKYQQILVSQTERWLAREPVTPSVHQPLSVLTPVLATEGDDELWTPSTWTLSFRPYVLAPTREVLDMRGAVLDLAFEELGHPQPERASAACSLIGKALRLPLGRFGLTVTDAMREPWIPHLVNTVDRLHRYIVQYELSPAILVAVRTELHGLARYGPDGLRRPAEELLTAIPTSPDNELARALHGGPADPSVYSGVTDWDAVHNALFSDVMAALSDWADDEIAARVDVLLSENDRVFGPDTGRSRPFIWTLVTHRPGVGEAICEQTMATPENSLASLVSVALTVMGHVAGDRAVHWGRTLMDSENIELTRAVADAFGSQRGGRDLLDGEGELLRELATHGDPVVRRAALGAVHAIARQDKSLAVELLTVSPVVETADLVVFAAAVTGPPYSTLSWSDLSKDEQRTFAAALVAAPAIDGYRIGLFLAELTRTEPLAVIELLEARVESPPRQATGMYSPLPFQWDVTPPFHDHDDFPALLRQIRDWIAADPESARRLELGAHLFELVAGPYDSPVTDVIDEYFDDSGPEKIRVAAAILSKAPRTLVWDVGFVRRCLRGADRHGDTSLNRVRGALYASSISGMRSGTPGQPYPEDVEQHAKANELADGCARGSVEEHFYRDLADSALHRIQQETDELPPDGRAW</sequence>
<accession>A0A160NYI1</accession>
<proteinExistence type="predicted"/>
<dbReference type="InterPro" id="IPR027417">
    <property type="entry name" value="P-loop_NTPase"/>
</dbReference>
<evidence type="ECO:0000313" key="1">
    <source>
        <dbReference type="EMBL" id="BAU82991.1"/>
    </source>
</evidence>
<protein>
    <submittedName>
        <fullName evidence="1">Uncharacterized protein</fullName>
    </submittedName>
</protein>
<gene>
    <name evidence="1" type="ORF">SLA_2054</name>
</gene>
<dbReference type="EMBL" id="AP017424">
    <property type="protein sequence ID" value="BAU82991.1"/>
    <property type="molecule type" value="Genomic_DNA"/>
</dbReference>
<keyword evidence="2" id="KW-1185">Reference proteome</keyword>
<dbReference type="SUPFAM" id="SSF52540">
    <property type="entry name" value="P-loop containing nucleoside triphosphate hydrolases"/>
    <property type="match status" value="1"/>
</dbReference>
<reference evidence="1 2" key="1">
    <citation type="journal article" date="2016" name="Genome Announc.">
        <title>Complete Genome Sequence of Thiostrepton-Producing Streptomyces laurentii ATCC 31255.</title>
        <authorList>
            <person name="Doi K."/>
            <person name="Fujino Y."/>
            <person name="Nagayoshi Y."/>
            <person name="Ohshima T."/>
            <person name="Ogata S."/>
        </authorList>
    </citation>
    <scope>NUCLEOTIDE SEQUENCE [LARGE SCALE GENOMIC DNA]</scope>
    <source>
        <strain evidence="1 2">ATCC 31255</strain>
    </source>
</reference>
<dbReference type="SUPFAM" id="SSF48371">
    <property type="entry name" value="ARM repeat"/>
    <property type="match status" value="1"/>
</dbReference>
<dbReference type="InterPro" id="IPR016024">
    <property type="entry name" value="ARM-type_fold"/>
</dbReference>
<organism evidence="1 2">
    <name type="scientific">Streptomyces laurentii</name>
    <dbReference type="NCBI Taxonomy" id="39478"/>
    <lineage>
        <taxon>Bacteria</taxon>
        <taxon>Bacillati</taxon>
        <taxon>Actinomycetota</taxon>
        <taxon>Actinomycetes</taxon>
        <taxon>Kitasatosporales</taxon>
        <taxon>Streptomycetaceae</taxon>
        <taxon>Streptomyces</taxon>
    </lineage>
</organism>
<evidence type="ECO:0000313" key="2">
    <source>
        <dbReference type="Proteomes" id="UP000217676"/>
    </source>
</evidence>